<dbReference type="EMBL" id="JH598226">
    <property type="status" value="NOT_ANNOTATED_CDS"/>
    <property type="molecule type" value="Genomic_DNA"/>
</dbReference>
<dbReference type="InParanoid" id="M4BG77"/>
<proteinExistence type="predicted"/>
<dbReference type="AlphaFoldDB" id="M4BG77"/>
<dbReference type="Proteomes" id="UP000011713">
    <property type="component" value="Unassembled WGS sequence"/>
</dbReference>
<evidence type="ECO:0008006" key="4">
    <source>
        <dbReference type="Google" id="ProtNLM"/>
    </source>
</evidence>
<evidence type="ECO:0000256" key="1">
    <source>
        <dbReference type="SAM" id="SignalP"/>
    </source>
</evidence>
<dbReference type="HOGENOM" id="CLU_2578978_0_0_1"/>
<protein>
    <recommendedName>
        <fullName evidence="4">RxLR effector candidate protein</fullName>
    </recommendedName>
</protein>
<dbReference type="VEuPathDB" id="FungiDB:HpaG805298"/>
<feature type="chain" id="PRO_5004048706" description="RxLR effector candidate protein" evidence="1">
    <location>
        <begin position="21"/>
        <end position="81"/>
    </location>
</feature>
<feature type="signal peptide" evidence="1">
    <location>
        <begin position="1"/>
        <end position="20"/>
    </location>
</feature>
<accession>M4BG77</accession>
<evidence type="ECO:0000313" key="2">
    <source>
        <dbReference type="EnsemblProtists" id="HpaP805298"/>
    </source>
</evidence>
<organism evidence="2 3">
    <name type="scientific">Hyaloperonospora arabidopsidis (strain Emoy2)</name>
    <name type="common">Downy mildew agent</name>
    <name type="synonym">Peronospora arabidopsidis</name>
    <dbReference type="NCBI Taxonomy" id="559515"/>
    <lineage>
        <taxon>Eukaryota</taxon>
        <taxon>Sar</taxon>
        <taxon>Stramenopiles</taxon>
        <taxon>Oomycota</taxon>
        <taxon>Peronosporomycetes</taxon>
        <taxon>Peronosporales</taxon>
        <taxon>Peronosporaceae</taxon>
        <taxon>Hyaloperonospora</taxon>
    </lineage>
</organism>
<sequence length="81" mass="9408">MVGHGVSLTITLLFLSLRWSRRWRSSTIWAPPRWPRANSLVMVSSCDGDVASVEQRCVTARWKTCKQMTTRAYYYVGHFLK</sequence>
<name>M4BG77_HYAAE</name>
<evidence type="ECO:0000313" key="3">
    <source>
        <dbReference type="Proteomes" id="UP000011713"/>
    </source>
</evidence>
<dbReference type="EnsemblProtists" id="HpaT805298">
    <property type="protein sequence ID" value="HpaP805298"/>
    <property type="gene ID" value="HpaG805298"/>
</dbReference>
<reference evidence="3" key="1">
    <citation type="journal article" date="2010" name="Science">
        <title>Signatures of adaptation to obligate biotrophy in the Hyaloperonospora arabidopsidis genome.</title>
        <authorList>
            <person name="Baxter L."/>
            <person name="Tripathy S."/>
            <person name="Ishaque N."/>
            <person name="Boot N."/>
            <person name="Cabral A."/>
            <person name="Kemen E."/>
            <person name="Thines M."/>
            <person name="Ah-Fong A."/>
            <person name="Anderson R."/>
            <person name="Badejoko W."/>
            <person name="Bittner-Eddy P."/>
            <person name="Boore J.L."/>
            <person name="Chibucos M.C."/>
            <person name="Coates M."/>
            <person name="Dehal P."/>
            <person name="Delehaunty K."/>
            <person name="Dong S."/>
            <person name="Downton P."/>
            <person name="Dumas B."/>
            <person name="Fabro G."/>
            <person name="Fronick C."/>
            <person name="Fuerstenberg S.I."/>
            <person name="Fulton L."/>
            <person name="Gaulin E."/>
            <person name="Govers F."/>
            <person name="Hughes L."/>
            <person name="Humphray S."/>
            <person name="Jiang R.H."/>
            <person name="Judelson H."/>
            <person name="Kamoun S."/>
            <person name="Kyung K."/>
            <person name="Meijer H."/>
            <person name="Minx P."/>
            <person name="Morris P."/>
            <person name="Nelson J."/>
            <person name="Phuntumart V."/>
            <person name="Qutob D."/>
            <person name="Rehmany A."/>
            <person name="Rougon-Cardoso A."/>
            <person name="Ryden P."/>
            <person name="Torto-Alalibo T."/>
            <person name="Studholme D."/>
            <person name="Wang Y."/>
            <person name="Win J."/>
            <person name="Wood J."/>
            <person name="Clifton S.W."/>
            <person name="Rogers J."/>
            <person name="Van den Ackerveken G."/>
            <person name="Jones J.D."/>
            <person name="McDowell J.M."/>
            <person name="Beynon J."/>
            <person name="Tyler B.M."/>
        </authorList>
    </citation>
    <scope>NUCLEOTIDE SEQUENCE [LARGE SCALE GENOMIC DNA]</scope>
    <source>
        <strain evidence="3">Emoy2</strain>
    </source>
</reference>
<keyword evidence="3" id="KW-1185">Reference proteome</keyword>
<keyword evidence="1" id="KW-0732">Signal</keyword>
<reference evidence="2" key="2">
    <citation type="submission" date="2015-06" db="UniProtKB">
        <authorList>
            <consortium name="EnsemblProtists"/>
        </authorList>
    </citation>
    <scope>IDENTIFICATION</scope>
    <source>
        <strain evidence="2">Emoy2</strain>
    </source>
</reference>